<evidence type="ECO:0000313" key="1">
    <source>
        <dbReference type="EMBL" id="GAA1692789.1"/>
    </source>
</evidence>
<protein>
    <submittedName>
        <fullName evidence="1">Uncharacterized protein</fullName>
    </submittedName>
</protein>
<comment type="caution">
    <text evidence="1">The sequence shown here is derived from an EMBL/GenBank/DDBJ whole genome shotgun (WGS) entry which is preliminary data.</text>
</comment>
<evidence type="ECO:0000313" key="2">
    <source>
        <dbReference type="Proteomes" id="UP001500618"/>
    </source>
</evidence>
<organism evidence="1 2">
    <name type="scientific">Fodinicola feengrottensis</name>
    <dbReference type="NCBI Taxonomy" id="435914"/>
    <lineage>
        <taxon>Bacteria</taxon>
        <taxon>Bacillati</taxon>
        <taxon>Actinomycetota</taxon>
        <taxon>Actinomycetes</taxon>
        <taxon>Mycobacteriales</taxon>
        <taxon>Fodinicola</taxon>
    </lineage>
</organism>
<dbReference type="EMBL" id="BAAANY010000019">
    <property type="protein sequence ID" value="GAA1692789.1"/>
    <property type="molecule type" value="Genomic_DNA"/>
</dbReference>
<keyword evidence="2" id="KW-1185">Reference proteome</keyword>
<name>A0ABN2HSJ6_9ACTN</name>
<dbReference type="Proteomes" id="UP001500618">
    <property type="component" value="Unassembled WGS sequence"/>
</dbReference>
<gene>
    <name evidence="1" type="ORF">GCM10009765_47650</name>
</gene>
<dbReference type="RefSeq" id="WP_344312689.1">
    <property type="nucleotide sequence ID" value="NZ_BAAANY010000019.1"/>
</dbReference>
<reference evidence="1 2" key="1">
    <citation type="journal article" date="2019" name="Int. J. Syst. Evol. Microbiol.">
        <title>The Global Catalogue of Microorganisms (GCM) 10K type strain sequencing project: providing services to taxonomists for standard genome sequencing and annotation.</title>
        <authorList>
            <consortium name="The Broad Institute Genomics Platform"/>
            <consortium name="The Broad Institute Genome Sequencing Center for Infectious Disease"/>
            <person name="Wu L."/>
            <person name="Ma J."/>
        </authorList>
    </citation>
    <scope>NUCLEOTIDE SEQUENCE [LARGE SCALE GENOMIC DNA]</scope>
    <source>
        <strain evidence="1 2">JCM 14718</strain>
    </source>
</reference>
<sequence length="131" mass="13674">MTKAEQHLRSPETMTSETLIRYAADALTVVARRNGAAAGTDAYATIGALRQVITALDNAMGSVATALTQRPRADQAIVEGPFTGDIEAATGTAEQWLSRARLTLMVGPARSIDNAHVALAGLAHASPVTTF</sequence>
<accession>A0ABN2HSJ6</accession>
<proteinExistence type="predicted"/>